<accession>A0A381NSW4</accession>
<dbReference type="AlphaFoldDB" id="A0A381NSW4"/>
<dbReference type="InterPro" id="IPR037523">
    <property type="entry name" value="VOC_core"/>
</dbReference>
<dbReference type="PANTHER" id="PTHR21366:SF14">
    <property type="entry name" value="GLYOXALASE DOMAIN-CONTAINING PROTEIN 5"/>
    <property type="match status" value="1"/>
</dbReference>
<feature type="domain" description="VOC" evidence="1">
    <location>
        <begin position="7"/>
        <end position="125"/>
    </location>
</feature>
<proteinExistence type="predicted"/>
<dbReference type="InterPro" id="IPR004360">
    <property type="entry name" value="Glyas_Fos-R_dOase_dom"/>
</dbReference>
<dbReference type="SUPFAM" id="SSF54593">
    <property type="entry name" value="Glyoxalase/Bleomycin resistance protein/Dihydroxybiphenyl dioxygenase"/>
    <property type="match status" value="1"/>
</dbReference>
<name>A0A381NSW4_9ZZZZ</name>
<organism evidence="2">
    <name type="scientific">marine metagenome</name>
    <dbReference type="NCBI Taxonomy" id="408172"/>
    <lineage>
        <taxon>unclassified sequences</taxon>
        <taxon>metagenomes</taxon>
        <taxon>ecological metagenomes</taxon>
    </lineage>
</organism>
<dbReference type="EMBL" id="UINC01000548">
    <property type="protein sequence ID" value="SUZ57204.1"/>
    <property type="molecule type" value="Genomic_DNA"/>
</dbReference>
<sequence>MAAKVNRVSHVVLNVSDPEASAKWYSEALGMELMNYSSEVQMAFLSFGTLDHDIALVKAPEGVETGSPGLSHTALSIEGGPEELKEIHERVKNTGAKIEMTADHGLTKSFYCLDPDGNRIEILYQHLQGEDARTFMRDVGAMLEPYDDLEVIPDQLTI</sequence>
<dbReference type="PANTHER" id="PTHR21366">
    <property type="entry name" value="GLYOXALASE FAMILY PROTEIN"/>
    <property type="match status" value="1"/>
</dbReference>
<dbReference type="Pfam" id="PF00903">
    <property type="entry name" value="Glyoxalase"/>
    <property type="match status" value="1"/>
</dbReference>
<reference evidence="2" key="1">
    <citation type="submission" date="2018-05" db="EMBL/GenBank/DDBJ databases">
        <authorList>
            <person name="Lanie J.A."/>
            <person name="Ng W.-L."/>
            <person name="Kazmierczak K.M."/>
            <person name="Andrzejewski T.M."/>
            <person name="Davidsen T.M."/>
            <person name="Wayne K.J."/>
            <person name="Tettelin H."/>
            <person name="Glass J.I."/>
            <person name="Rusch D."/>
            <person name="Podicherti R."/>
            <person name="Tsui H.-C.T."/>
            <person name="Winkler M.E."/>
        </authorList>
    </citation>
    <scope>NUCLEOTIDE SEQUENCE</scope>
</reference>
<gene>
    <name evidence="2" type="ORF">METZ01_LOCUS10058</name>
</gene>
<dbReference type="InterPro" id="IPR050383">
    <property type="entry name" value="GlyoxalaseI/FosfomycinResist"/>
</dbReference>
<dbReference type="PROSITE" id="PS51819">
    <property type="entry name" value="VOC"/>
    <property type="match status" value="1"/>
</dbReference>
<dbReference type="Gene3D" id="3.10.180.10">
    <property type="entry name" value="2,3-Dihydroxybiphenyl 1,2-Dioxygenase, domain 1"/>
    <property type="match status" value="1"/>
</dbReference>
<evidence type="ECO:0000313" key="2">
    <source>
        <dbReference type="EMBL" id="SUZ57204.1"/>
    </source>
</evidence>
<evidence type="ECO:0000259" key="1">
    <source>
        <dbReference type="PROSITE" id="PS51819"/>
    </source>
</evidence>
<dbReference type="InterPro" id="IPR029068">
    <property type="entry name" value="Glyas_Bleomycin-R_OHBP_Dase"/>
</dbReference>
<protein>
    <recommendedName>
        <fullName evidence="1">VOC domain-containing protein</fullName>
    </recommendedName>
</protein>